<dbReference type="InterPro" id="IPR029032">
    <property type="entry name" value="AhpD-like"/>
</dbReference>
<evidence type="ECO:0000313" key="3">
    <source>
        <dbReference type="EMBL" id="KAL0487534.1"/>
    </source>
</evidence>
<dbReference type="PANTHER" id="PTHR35446:SF2">
    <property type="entry name" value="CARBOXYMUCONOLACTONE DECARBOXYLASE-LIKE DOMAIN-CONTAINING PROTEIN"/>
    <property type="match status" value="1"/>
</dbReference>
<evidence type="ECO:0000313" key="4">
    <source>
        <dbReference type="Proteomes" id="UP001431209"/>
    </source>
</evidence>
<proteinExistence type="predicted"/>
<dbReference type="NCBIfam" id="TIGR00778">
    <property type="entry name" value="ahpD_dom"/>
    <property type="match status" value="1"/>
</dbReference>
<dbReference type="Gene3D" id="1.20.1290.10">
    <property type="entry name" value="AhpD-like"/>
    <property type="match status" value="1"/>
</dbReference>
<dbReference type="InterPro" id="IPR010195">
    <property type="entry name" value="Uncharacterised_peroxidase-rel"/>
</dbReference>
<dbReference type="Gene3D" id="1.20.5.810">
    <property type="entry name" value="AhpD-like"/>
    <property type="match status" value="1"/>
</dbReference>
<dbReference type="AlphaFoldDB" id="A0AAW2ZEU5"/>
<accession>A0AAW2ZEU5</accession>
<reference evidence="2 4" key="1">
    <citation type="submission" date="2024-03" db="EMBL/GenBank/DDBJ databases">
        <title>The Acrasis kona genome and developmental transcriptomes reveal deep origins of eukaryotic multicellular pathways.</title>
        <authorList>
            <person name="Sheikh S."/>
            <person name="Fu C.-J."/>
            <person name="Brown M.W."/>
            <person name="Baldauf S.L."/>
        </authorList>
    </citation>
    <scope>NUCLEOTIDE SEQUENCE [LARGE SCALE GENOMIC DNA]</scope>
    <source>
        <strain evidence="2 4">ATCC MYA-3509</strain>
    </source>
</reference>
<keyword evidence="4" id="KW-1185">Reference proteome</keyword>
<dbReference type="InterPro" id="IPR004675">
    <property type="entry name" value="AhpD_core"/>
</dbReference>
<feature type="domain" description="Carboxymuconolactone decarboxylase-like" evidence="1">
    <location>
        <begin position="79"/>
        <end position="161"/>
    </location>
</feature>
<evidence type="ECO:0000259" key="1">
    <source>
        <dbReference type="Pfam" id="PF02627"/>
    </source>
</evidence>
<gene>
    <name evidence="2" type="ORF">AKO1_005586</name>
    <name evidence="3" type="ORF">AKO1_008643</name>
</gene>
<name>A0AAW2ZEU5_9EUKA</name>
<dbReference type="NCBIfam" id="TIGR01926">
    <property type="entry name" value="peroxid_rel"/>
    <property type="match status" value="1"/>
</dbReference>
<evidence type="ECO:0000313" key="2">
    <source>
        <dbReference type="EMBL" id="KAL0487221.1"/>
    </source>
</evidence>
<organism evidence="2 4">
    <name type="scientific">Acrasis kona</name>
    <dbReference type="NCBI Taxonomy" id="1008807"/>
    <lineage>
        <taxon>Eukaryota</taxon>
        <taxon>Discoba</taxon>
        <taxon>Heterolobosea</taxon>
        <taxon>Tetramitia</taxon>
        <taxon>Eutetramitia</taxon>
        <taxon>Acrasidae</taxon>
        <taxon>Acrasis</taxon>
    </lineage>
</organism>
<dbReference type="EMBL" id="JAOPGA020001323">
    <property type="protein sequence ID" value="KAL0487221.1"/>
    <property type="molecule type" value="Genomic_DNA"/>
</dbReference>
<dbReference type="SUPFAM" id="SSF69118">
    <property type="entry name" value="AhpD-like"/>
    <property type="match status" value="1"/>
</dbReference>
<dbReference type="Proteomes" id="UP001431209">
    <property type="component" value="Unassembled WGS sequence"/>
</dbReference>
<dbReference type="PANTHER" id="PTHR35446">
    <property type="entry name" value="SI:CH211-175M2.5"/>
    <property type="match status" value="1"/>
</dbReference>
<protein>
    <submittedName>
        <fullName evidence="3">Sestrin</fullName>
    </submittedName>
</protein>
<dbReference type="EMBL" id="JAOPGA020001347">
    <property type="protein sequence ID" value="KAL0487534.1"/>
    <property type="molecule type" value="Genomic_DNA"/>
</dbReference>
<sequence length="222" mass="25509">MMSVMRCTRFYKRHFSTSLLRLQDNKPVFNDNKEKNLNPSRYTSPPLEELPEDIRAICDETKSKIGFIPNVFLAYAKRPEHFRNFMSYHDLLMKGPSGLSRAERESIVVVVSKENSCLYCVVAHGAALRVLGKDNVVADQIVVNWRTADLSPRLRGILEFASKVNEKGFVAQEEDINNLKELGLTDFDVWDIVSIAAFFGFSNRMAGFLDMRPNIEFYNMKR</sequence>
<dbReference type="InterPro" id="IPR003779">
    <property type="entry name" value="CMD-like"/>
</dbReference>
<dbReference type="Pfam" id="PF02627">
    <property type="entry name" value="CMD"/>
    <property type="match status" value="1"/>
</dbReference>
<comment type="caution">
    <text evidence="2">The sequence shown here is derived from an EMBL/GenBank/DDBJ whole genome shotgun (WGS) entry which is preliminary data.</text>
</comment>
<dbReference type="GO" id="GO:0051920">
    <property type="term" value="F:peroxiredoxin activity"/>
    <property type="evidence" value="ECO:0007669"/>
    <property type="project" value="InterPro"/>
</dbReference>